<dbReference type="SMART" id="SM00209">
    <property type="entry name" value="TSP1"/>
    <property type="match status" value="1"/>
</dbReference>
<organism evidence="7 8">
    <name type="scientific">Pocillopora damicornis</name>
    <name type="common">Cauliflower coral</name>
    <name type="synonym">Millepora damicornis</name>
    <dbReference type="NCBI Taxonomy" id="46731"/>
    <lineage>
        <taxon>Eukaryota</taxon>
        <taxon>Metazoa</taxon>
        <taxon>Cnidaria</taxon>
        <taxon>Anthozoa</taxon>
        <taxon>Hexacorallia</taxon>
        <taxon>Scleractinia</taxon>
        <taxon>Astrocoeniina</taxon>
        <taxon>Pocilloporidae</taxon>
        <taxon>Pocillopora</taxon>
    </lineage>
</organism>
<evidence type="ECO:0000256" key="1">
    <source>
        <dbReference type="ARBA" id="ARBA00004167"/>
    </source>
</evidence>
<dbReference type="Proteomes" id="UP000275408">
    <property type="component" value="Unassembled WGS sequence"/>
</dbReference>
<dbReference type="GO" id="GO:0016020">
    <property type="term" value="C:membrane"/>
    <property type="evidence" value="ECO:0007669"/>
    <property type="project" value="UniProtKB-SubCell"/>
</dbReference>
<evidence type="ECO:0000256" key="5">
    <source>
        <dbReference type="ARBA" id="ARBA00023136"/>
    </source>
</evidence>
<dbReference type="EMBL" id="RCHS01000085">
    <property type="protein sequence ID" value="RMX61041.1"/>
    <property type="molecule type" value="Genomic_DNA"/>
</dbReference>
<reference evidence="7 8" key="1">
    <citation type="journal article" date="2018" name="Sci. Rep.">
        <title>Comparative analysis of the Pocillopora damicornis genome highlights role of immune system in coral evolution.</title>
        <authorList>
            <person name="Cunning R."/>
            <person name="Bay R.A."/>
            <person name="Gillette P."/>
            <person name="Baker A.C."/>
            <person name="Traylor-Knowles N."/>
        </authorList>
    </citation>
    <scope>NUCLEOTIDE SEQUENCE [LARGE SCALE GENOMIC DNA]</scope>
    <source>
        <strain evidence="7">RSMAS</strain>
        <tissue evidence="7">Whole animal</tissue>
    </source>
</reference>
<dbReference type="SUPFAM" id="SSF82895">
    <property type="entry name" value="TSP-1 type 1 repeat"/>
    <property type="match status" value="1"/>
</dbReference>
<dbReference type="OrthoDB" id="5917978at2759"/>
<dbReference type="PANTHER" id="PTHR22906">
    <property type="entry name" value="PROPERDIN"/>
    <property type="match status" value="1"/>
</dbReference>
<comment type="subcellular location">
    <subcellularLocation>
        <location evidence="1">Membrane</location>
        <topology evidence="1">Single-pass membrane protein</topology>
    </subcellularLocation>
</comment>
<keyword evidence="2" id="KW-0812">Transmembrane</keyword>
<evidence type="ECO:0000256" key="4">
    <source>
        <dbReference type="ARBA" id="ARBA00022989"/>
    </source>
</evidence>
<keyword evidence="4" id="KW-1133">Transmembrane helix</keyword>
<evidence type="ECO:0000313" key="8">
    <source>
        <dbReference type="Proteomes" id="UP000275408"/>
    </source>
</evidence>
<gene>
    <name evidence="7" type="ORF">pdam_00007537</name>
</gene>
<keyword evidence="5" id="KW-0472">Membrane</keyword>
<sequence>MLIYEINITIDDEKKSTVTGGFTLKIFIASQLFKSLKDRKPNTRNLGNLIMKSEVKSENLFSFITVDEGWSDWSEWTPCSEECGKGIQERARNCTRPEPNFGGKPCEGQAEEIRECNNNCEEDIFGRFL</sequence>
<keyword evidence="8" id="KW-1185">Reference proteome</keyword>
<evidence type="ECO:0000256" key="3">
    <source>
        <dbReference type="ARBA" id="ARBA00022737"/>
    </source>
</evidence>
<proteinExistence type="predicted"/>
<dbReference type="PRINTS" id="PR01705">
    <property type="entry name" value="TSP1REPEAT"/>
</dbReference>
<evidence type="ECO:0000256" key="6">
    <source>
        <dbReference type="ARBA" id="ARBA00023157"/>
    </source>
</evidence>
<protein>
    <submittedName>
        <fullName evidence="7">Uncharacterized protein</fullName>
    </submittedName>
</protein>
<dbReference type="PROSITE" id="PS50092">
    <property type="entry name" value="TSP1"/>
    <property type="match status" value="1"/>
</dbReference>
<dbReference type="FunFam" id="2.20.100.10:FF:000007">
    <property type="entry name" value="Thrombospondin 1"/>
    <property type="match status" value="1"/>
</dbReference>
<dbReference type="InterPro" id="IPR036383">
    <property type="entry name" value="TSP1_rpt_sf"/>
</dbReference>
<dbReference type="InterPro" id="IPR052065">
    <property type="entry name" value="Compl_asym_regulator"/>
</dbReference>
<dbReference type="AlphaFoldDB" id="A0A3M6V566"/>
<keyword evidence="6" id="KW-1015">Disulfide bond</keyword>
<name>A0A3M6V566_POCDA</name>
<comment type="caution">
    <text evidence="7">The sequence shown here is derived from an EMBL/GenBank/DDBJ whole genome shotgun (WGS) entry which is preliminary data.</text>
</comment>
<keyword evidence="3" id="KW-0677">Repeat</keyword>
<accession>A0A3M6V566</accession>
<dbReference type="STRING" id="46731.A0A3M6V566"/>
<dbReference type="InterPro" id="IPR000884">
    <property type="entry name" value="TSP1_rpt"/>
</dbReference>
<evidence type="ECO:0000256" key="2">
    <source>
        <dbReference type="ARBA" id="ARBA00022692"/>
    </source>
</evidence>
<dbReference type="Pfam" id="PF00090">
    <property type="entry name" value="TSP_1"/>
    <property type="match status" value="1"/>
</dbReference>
<dbReference type="PANTHER" id="PTHR22906:SF21">
    <property type="entry name" value="SEMA DOMAIN-CONTAINING PROTEIN"/>
    <property type="match status" value="1"/>
</dbReference>
<evidence type="ECO:0000313" key="7">
    <source>
        <dbReference type="EMBL" id="RMX61041.1"/>
    </source>
</evidence>
<dbReference type="Gene3D" id="2.20.100.10">
    <property type="entry name" value="Thrombospondin type-1 (TSP1) repeat"/>
    <property type="match status" value="1"/>
</dbReference>